<dbReference type="GO" id="GO:0046921">
    <property type="term" value="F:alpha-(1-&gt;6)-fucosyltransferase activity"/>
    <property type="evidence" value="ECO:0007669"/>
    <property type="project" value="TreeGrafter"/>
</dbReference>
<gene>
    <name evidence="2" type="ORF">EDS130_LOCUS12329</name>
    <name evidence="3" type="ORF">XAT740_LOCUS26439</name>
</gene>
<dbReference type="AlphaFoldDB" id="A0A814D8H9"/>
<dbReference type="PANTHER" id="PTHR13132:SF29">
    <property type="entry name" value="ALPHA-(1,6)-FUCOSYLTRANSFERASE"/>
    <property type="match status" value="1"/>
</dbReference>
<evidence type="ECO:0000313" key="5">
    <source>
        <dbReference type="Proteomes" id="UP000663852"/>
    </source>
</evidence>
<dbReference type="Gene3D" id="3.40.50.11350">
    <property type="match status" value="1"/>
</dbReference>
<dbReference type="Pfam" id="PF19745">
    <property type="entry name" value="FUT8_N_cat"/>
    <property type="match status" value="1"/>
</dbReference>
<dbReference type="Proteomes" id="UP000663828">
    <property type="component" value="Unassembled WGS sequence"/>
</dbReference>
<sequence>MLYITNEILCAYLVYKTIDHAIYQPKLLGSYCFVRSSLRDYMQNHFINDSIYISLCSFTNIDACQHIHNQTFLFRLHWFPGLTSELNNLVRAFTYAIHTRRKFLVDDQYWNYGSFASFFNVTKGHFSPWLPASSYCSQRQFIHLINYQENGTKNVPAHLTTSRSSDGGFTYLSRLMALHERGNDTIAVRRLVVDYLWESLNNETRCFIDRHLSAMQIDTISYGMHIRRGDKATEAKLFAASDYVAGVEFFMKQQSQTNSKIRIFVASDQSNVIDELRKLKPNWEFVQLPEQKKGSSGHDQTSFNRLPEHIKIEAGREMLTELKILSRVKYVVCTFSSNVCRFLQVLRKQDVETVLSLDVQWYPQ</sequence>
<protein>
    <recommendedName>
        <fullName evidence="1">Alpha-(1,6)-fucosyltransferase N- and catalytic domain-containing protein</fullName>
    </recommendedName>
</protein>
<dbReference type="PANTHER" id="PTHR13132">
    <property type="entry name" value="ALPHA- 1,6 -FUCOSYLTRANSFERASE"/>
    <property type="match status" value="1"/>
</dbReference>
<evidence type="ECO:0000313" key="3">
    <source>
        <dbReference type="EMBL" id="CAF1254472.1"/>
    </source>
</evidence>
<accession>A0A814D8H9</accession>
<proteinExistence type="predicted"/>
<reference evidence="2" key="1">
    <citation type="submission" date="2021-02" db="EMBL/GenBank/DDBJ databases">
        <authorList>
            <person name="Nowell W R."/>
        </authorList>
    </citation>
    <scope>NUCLEOTIDE SEQUENCE</scope>
</reference>
<name>A0A814D8H9_ADIRI</name>
<dbReference type="EMBL" id="CAJNOJ010000046">
    <property type="protein sequence ID" value="CAF0950890.1"/>
    <property type="molecule type" value="Genomic_DNA"/>
</dbReference>
<keyword evidence="4" id="KW-1185">Reference proteome</keyword>
<comment type="caution">
    <text evidence="2">The sequence shown here is derived from an EMBL/GenBank/DDBJ whole genome shotgun (WGS) entry which is preliminary data.</text>
</comment>
<evidence type="ECO:0000259" key="1">
    <source>
        <dbReference type="Pfam" id="PF19745"/>
    </source>
</evidence>
<dbReference type="GO" id="GO:0006487">
    <property type="term" value="P:protein N-linked glycosylation"/>
    <property type="evidence" value="ECO:0007669"/>
    <property type="project" value="TreeGrafter"/>
</dbReference>
<dbReference type="InterPro" id="IPR045573">
    <property type="entry name" value="Fut8_N_cat"/>
</dbReference>
<dbReference type="OrthoDB" id="10006912at2759"/>
<organism evidence="2 5">
    <name type="scientific">Adineta ricciae</name>
    <name type="common">Rotifer</name>
    <dbReference type="NCBI Taxonomy" id="249248"/>
    <lineage>
        <taxon>Eukaryota</taxon>
        <taxon>Metazoa</taxon>
        <taxon>Spiralia</taxon>
        <taxon>Gnathifera</taxon>
        <taxon>Rotifera</taxon>
        <taxon>Eurotatoria</taxon>
        <taxon>Bdelloidea</taxon>
        <taxon>Adinetida</taxon>
        <taxon>Adinetidae</taxon>
        <taxon>Adineta</taxon>
    </lineage>
</organism>
<dbReference type="EMBL" id="CAJNOR010002149">
    <property type="protein sequence ID" value="CAF1254472.1"/>
    <property type="molecule type" value="Genomic_DNA"/>
</dbReference>
<feature type="domain" description="Alpha-(1,6)-fucosyltransferase N- and catalytic" evidence="1">
    <location>
        <begin position="172"/>
        <end position="358"/>
    </location>
</feature>
<evidence type="ECO:0000313" key="4">
    <source>
        <dbReference type="Proteomes" id="UP000663828"/>
    </source>
</evidence>
<evidence type="ECO:0000313" key="2">
    <source>
        <dbReference type="EMBL" id="CAF0950890.1"/>
    </source>
</evidence>
<dbReference type="Proteomes" id="UP000663852">
    <property type="component" value="Unassembled WGS sequence"/>
</dbReference>